<organism evidence="2 3">
    <name type="scientific">Rhodanobacter glycinis</name>
    <dbReference type="NCBI Taxonomy" id="582702"/>
    <lineage>
        <taxon>Bacteria</taxon>
        <taxon>Pseudomonadati</taxon>
        <taxon>Pseudomonadota</taxon>
        <taxon>Gammaproteobacteria</taxon>
        <taxon>Lysobacterales</taxon>
        <taxon>Rhodanobacteraceae</taxon>
        <taxon>Rhodanobacter</taxon>
    </lineage>
</organism>
<feature type="signal peptide" evidence="1">
    <location>
        <begin position="1"/>
        <end position="36"/>
    </location>
</feature>
<accession>A0A502FB59</accession>
<proteinExistence type="predicted"/>
<reference evidence="2 3" key="1">
    <citation type="journal article" date="2019" name="Environ. Microbiol.">
        <title>Species interactions and distinct microbial communities in high Arctic permafrost affected cryosols are associated with the CH4 and CO2 gas fluxes.</title>
        <authorList>
            <person name="Altshuler I."/>
            <person name="Hamel J."/>
            <person name="Turney S."/>
            <person name="Magnuson E."/>
            <person name="Levesque R."/>
            <person name="Greer C."/>
            <person name="Whyte L.G."/>
        </authorList>
    </citation>
    <scope>NUCLEOTIDE SEQUENCE [LARGE SCALE GENOMIC DNA]</scope>
    <source>
        <strain evidence="2 3">S13Y</strain>
    </source>
</reference>
<evidence type="ECO:0000313" key="3">
    <source>
        <dbReference type="Proteomes" id="UP000319486"/>
    </source>
</evidence>
<dbReference type="InterPro" id="IPR010281">
    <property type="entry name" value="DUF885"/>
</dbReference>
<dbReference type="PANTHER" id="PTHR33361:SF2">
    <property type="entry name" value="DUF885 DOMAIN-CONTAINING PROTEIN"/>
    <property type="match status" value="1"/>
</dbReference>
<dbReference type="Pfam" id="PF05960">
    <property type="entry name" value="DUF885"/>
    <property type="match status" value="1"/>
</dbReference>
<dbReference type="EMBL" id="RCZO01000004">
    <property type="protein sequence ID" value="TPG09773.1"/>
    <property type="molecule type" value="Genomic_DNA"/>
</dbReference>
<name>A0A502FB59_9GAMM</name>
<comment type="caution">
    <text evidence="2">The sequence shown here is derived from an EMBL/GenBank/DDBJ whole genome shotgun (WGS) entry which is preliminary data.</text>
</comment>
<keyword evidence="1" id="KW-0732">Signal</keyword>
<dbReference type="PANTHER" id="PTHR33361">
    <property type="entry name" value="GLR0591 PROTEIN"/>
    <property type="match status" value="1"/>
</dbReference>
<sequence length="620" mass="69670">MDDDVVKQEGTRVKKTLMMTLLAALALAPGAWPLHAAAIMPASQTAASADAHFRTIYATEWAWRTGQAGISTSGESQPNEGRLDNVDATRQQQRLDYWQNVLRQLDGVDVAHLSPANQVNYAIYREQIDNFVAGQKFMNWQMPFNSDSAFWSDIGYELGGDRLRTVDDYHRYLDRLGQIPVYFDQQIANMRLGLQRGFSVPREVLKGRDASIAAVAELKDPTQSSFYAPFRQLPASIPADQAQLLQGQALARIRDGVIPAYAKLLEFFRNDYVPQARTTLAAEALPNGKAFYRQQIREYTTLDLGPDAIHQIGLDQVAKIHAQMLDVMADSGFKGSFPEFLQFLRSDPQFYAKTPDELLMRSAWVAKQVDGQMARYFGHLPRQRFSIQPVPADIAPYYTSGRGGADVYLVNTYDLPSRPLYNMPALTLHESYPGHALQLELADEQHGQPAFRRNSYISAYGEGWGLYSEYLGNEMGIYKTPYQRFGYLTYQMWRACRLVVDTGIHHLGWTRQQGIDYLTVNTALSAREIANEVDRYISWPGQALSYELGYLKILELRARAEKALGAKFDIRHFHDTMLSTGSVPLPVLEQRIDRFIADGGPEPDFGCDCAKGGKAASSTP</sequence>
<evidence type="ECO:0000256" key="1">
    <source>
        <dbReference type="SAM" id="SignalP"/>
    </source>
</evidence>
<keyword evidence="3" id="KW-1185">Reference proteome</keyword>
<evidence type="ECO:0000313" key="2">
    <source>
        <dbReference type="EMBL" id="TPG09773.1"/>
    </source>
</evidence>
<protein>
    <submittedName>
        <fullName evidence="2">DUF885 family protein</fullName>
    </submittedName>
</protein>
<dbReference type="Proteomes" id="UP000319486">
    <property type="component" value="Unassembled WGS sequence"/>
</dbReference>
<dbReference type="OrthoDB" id="9769898at2"/>
<gene>
    <name evidence="2" type="ORF">EAH88_08890</name>
</gene>
<feature type="chain" id="PRO_5030107357" evidence="1">
    <location>
        <begin position="37"/>
        <end position="620"/>
    </location>
</feature>
<dbReference type="STRING" id="582702.SAMN05192579_11443"/>
<dbReference type="RefSeq" id="WP_140651612.1">
    <property type="nucleotide sequence ID" value="NZ_RCZB01000004.1"/>
</dbReference>
<dbReference type="AlphaFoldDB" id="A0A502FB59"/>